<reference evidence="1" key="1">
    <citation type="journal article" date="2022" name="IScience">
        <title>Evolution of zygomycete secretomes and the origins of terrestrial fungal ecologies.</title>
        <authorList>
            <person name="Chang Y."/>
            <person name="Wang Y."/>
            <person name="Mondo S."/>
            <person name="Ahrendt S."/>
            <person name="Andreopoulos W."/>
            <person name="Barry K."/>
            <person name="Beard J."/>
            <person name="Benny G.L."/>
            <person name="Blankenship S."/>
            <person name="Bonito G."/>
            <person name="Cuomo C."/>
            <person name="Desiro A."/>
            <person name="Gervers K.A."/>
            <person name="Hundley H."/>
            <person name="Kuo A."/>
            <person name="LaButti K."/>
            <person name="Lang B.F."/>
            <person name="Lipzen A."/>
            <person name="O'Donnell K."/>
            <person name="Pangilinan J."/>
            <person name="Reynolds N."/>
            <person name="Sandor L."/>
            <person name="Smith M.E."/>
            <person name="Tsang A."/>
            <person name="Grigoriev I.V."/>
            <person name="Stajich J.E."/>
            <person name="Spatafora J.W."/>
        </authorList>
    </citation>
    <scope>NUCLEOTIDE SEQUENCE</scope>
    <source>
        <strain evidence="1">RSA 2281</strain>
    </source>
</reference>
<protein>
    <submittedName>
        <fullName evidence="1">Uncharacterized protein</fullName>
    </submittedName>
</protein>
<evidence type="ECO:0000313" key="1">
    <source>
        <dbReference type="EMBL" id="KAI9250934.1"/>
    </source>
</evidence>
<dbReference type="Proteomes" id="UP001209540">
    <property type="component" value="Unassembled WGS sequence"/>
</dbReference>
<keyword evidence="2" id="KW-1185">Reference proteome</keyword>
<dbReference type="AlphaFoldDB" id="A0AAD5JRD0"/>
<reference evidence="1" key="2">
    <citation type="submission" date="2023-02" db="EMBL/GenBank/DDBJ databases">
        <authorList>
            <consortium name="DOE Joint Genome Institute"/>
            <person name="Mondo S.J."/>
            <person name="Chang Y."/>
            <person name="Wang Y."/>
            <person name="Ahrendt S."/>
            <person name="Andreopoulos W."/>
            <person name="Barry K."/>
            <person name="Beard J."/>
            <person name="Benny G.L."/>
            <person name="Blankenship S."/>
            <person name="Bonito G."/>
            <person name="Cuomo C."/>
            <person name="Desiro A."/>
            <person name="Gervers K.A."/>
            <person name="Hundley H."/>
            <person name="Kuo A."/>
            <person name="LaButti K."/>
            <person name="Lang B.F."/>
            <person name="Lipzen A."/>
            <person name="O'Donnell K."/>
            <person name="Pangilinan J."/>
            <person name="Reynolds N."/>
            <person name="Sandor L."/>
            <person name="Smith M.W."/>
            <person name="Tsang A."/>
            <person name="Grigoriev I.V."/>
            <person name="Stajich J.E."/>
            <person name="Spatafora J.W."/>
        </authorList>
    </citation>
    <scope>NUCLEOTIDE SEQUENCE</scope>
    <source>
        <strain evidence="1">RSA 2281</strain>
    </source>
</reference>
<organism evidence="1 2">
    <name type="scientific">Phascolomyces articulosus</name>
    <dbReference type="NCBI Taxonomy" id="60185"/>
    <lineage>
        <taxon>Eukaryota</taxon>
        <taxon>Fungi</taxon>
        <taxon>Fungi incertae sedis</taxon>
        <taxon>Mucoromycota</taxon>
        <taxon>Mucoromycotina</taxon>
        <taxon>Mucoromycetes</taxon>
        <taxon>Mucorales</taxon>
        <taxon>Lichtheimiaceae</taxon>
        <taxon>Phascolomyces</taxon>
    </lineage>
</organism>
<evidence type="ECO:0000313" key="2">
    <source>
        <dbReference type="Proteomes" id="UP001209540"/>
    </source>
</evidence>
<dbReference type="EMBL" id="JAIXMP010000031">
    <property type="protein sequence ID" value="KAI9250934.1"/>
    <property type="molecule type" value="Genomic_DNA"/>
</dbReference>
<sequence>MMLLLYLYDESFISMKLLPQLVSLVVTSVENSDVLATLLPKLLALQILKFENDIAYSPSLIHTIIHLDTLKELHMHDGIEHQDRDVTHGLFNAYADKFITTTTTTSFGRNQDSDEEFFSVDCHGLSLSRQRKRQLLTFIELYGDNFIYDTHILEPLGKMKTLSTLYMCLGVKYVDDESLTVSNITEIYLRELDSITQDGLDPFKEIRKNDNYVLTTLDLNS</sequence>
<proteinExistence type="predicted"/>
<dbReference type="SUPFAM" id="SSF52047">
    <property type="entry name" value="RNI-like"/>
    <property type="match status" value="1"/>
</dbReference>
<accession>A0AAD5JRD0</accession>
<comment type="caution">
    <text evidence="1">The sequence shown here is derived from an EMBL/GenBank/DDBJ whole genome shotgun (WGS) entry which is preliminary data.</text>
</comment>
<name>A0AAD5JRD0_9FUNG</name>
<gene>
    <name evidence="1" type="ORF">BDA99DRAFT_589263</name>
</gene>